<evidence type="ECO:0000256" key="5">
    <source>
        <dbReference type="ARBA" id="ARBA00023149"/>
    </source>
</evidence>
<feature type="binding site" evidence="8">
    <location>
        <position position="409"/>
    </location>
    <ligand>
        <name>Zn(2+)</name>
        <dbReference type="ChEBI" id="CHEBI:29105"/>
        <label>1</label>
    </ligand>
</feature>
<evidence type="ECO:0000256" key="8">
    <source>
        <dbReference type="PIRSR" id="PIRSR623088-3"/>
    </source>
</evidence>
<feature type="binding site" evidence="7">
    <location>
        <begin position="405"/>
        <end position="409"/>
    </location>
    <ligand>
        <name>AMP</name>
        <dbReference type="ChEBI" id="CHEBI:456215"/>
    </ligand>
</feature>
<feature type="binding site" evidence="8">
    <location>
        <position position="446"/>
    </location>
    <ligand>
        <name>Zn(2+)</name>
        <dbReference type="ChEBI" id="CHEBI:29105"/>
        <label>2</label>
    </ligand>
</feature>
<organism evidence="12 13">
    <name type="scientific">Chinchilla lanigera</name>
    <name type="common">Long-tailed chinchilla</name>
    <name type="synonym">Chinchilla villidera</name>
    <dbReference type="NCBI Taxonomy" id="34839"/>
    <lineage>
        <taxon>Eukaryota</taxon>
        <taxon>Metazoa</taxon>
        <taxon>Chordata</taxon>
        <taxon>Craniata</taxon>
        <taxon>Vertebrata</taxon>
        <taxon>Euteleostomi</taxon>
        <taxon>Mammalia</taxon>
        <taxon>Eutheria</taxon>
        <taxon>Euarchontoglires</taxon>
        <taxon>Glires</taxon>
        <taxon>Rodentia</taxon>
        <taxon>Hystricomorpha</taxon>
        <taxon>Chinchillidae</taxon>
        <taxon>Chinchilla</taxon>
    </lineage>
</organism>
<dbReference type="InterPro" id="IPR057304">
    <property type="entry name" value="PDE8-like_REC_N"/>
</dbReference>
<feature type="compositionally biased region" description="Polar residues" evidence="10">
    <location>
        <begin position="212"/>
        <end position="224"/>
    </location>
</feature>
<comment type="pathway">
    <text evidence="1">Purine metabolism; 3',5'-cyclic AMP degradation; AMP from 3',5'-cyclic AMP: step 1/1.</text>
</comment>
<reference evidence="12" key="2">
    <citation type="submission" date="2025-09" db="UniProtKB">
        <authorList>
            <consortium name="Ensembl"/>
        </authorList>
    </citation>
    <scope>IDENTIFICATION</scope>
</reference>
<feature type="binding site" evidence="7">
    <location>
        <position position="623"/>
    </location>
    <ligand>
        <name>AMP</name>
        <dbReference type="ChEBI" id="CHEBI:456215"/>
    </ligand>
</feature>
<dbReference type="SUPFAM" id="SSF109604">
    <property type="entry name" value="HD-domain/PDEase-like"/>
    <property type="match status" value="1"/>
</dbReference>
<dbReference type="InterPro" id="IPR036971">
    <property type="entry name" value="PDEase_catalytic_dom_sf"/>
</dbReference>
<evidence type="ECO:0000256" key="3">
    <source>
        <dbReference type="ARBA" id="ARBA00022723"/>
    </source>
</evidence>
<feature type="active site" description="Proton donor" evidence="6">
    <location>
        <position position="405"/>
    </location>
</feature>
<keyword evidence="13" id="KW-1185">Reference proteome</keyword>
<evidence type="ECO:0000256" key="9">
    <source>
        <dbReference type="RuleBase" id="RU363067"/>
    </source>
</evidence>
<dbReference type="InterPro" id="IPR003607">
    <property type="entry name" value="HD/PDEase_dom"/>
</dbReference>
<gene>
    <name evidence="12" type="primary">PDE8B</name>
</gene>
<dbReference type="FunFam" id="1.10.1300.10:FF:000002">
    <property type="entry name" value="Phosphodiesterase"/>
    <property type="match status" value="1"/>
</dbReference>
<feature type="binding site" evidence="8">
    <location>
        <position position="571"/>
    </location>
    <ligand>
        <name>Zn(2+)</name>
        <dbReference type="ChEBI" id="CHEBI:29105"/>
        <label>1</label>
    </ligand>
</feature>
<keyword evidence="4 9" id="KW-0378">Hydrolase</keyword>
<sequence>QVSSAEVRIGPMRLTQDPIQVLLIFAKEDSQSDGFWWACDRAGYRCNIARTPESALECFLDKHHEIIVIDHRQTRNFNAEAVCRSIRATNPSEHTVILAVVSPVSDDHEEASVLPLLHAGFNRRFMENSSIIACYNELIQIEHGEVRSQFKLRACNSVFTALDHCHEAIEITSDDHVIQMHKIHRDSGDNSQTELHSLRHKNRRKESIDVKSISSRGSDAPSLQNRRYPSMARIHSMTIEAPITKVINIINAAQENSPVTVAEALDRVLEILRTTELYSPQLGTKDEDPHTSDLVGGLMTDGLRRLSGNEYVFTKNVHQSHSHLAVPVTISDVPPCIAQLLDNEESWDFNVFELEAVTHKRPLVYLGLKVFSRFGVCEFLNCSEATLRAWLQVIEANYHSSNAYHNSTHAADVLHATAFFLGKERVKGSLDQLDEVAALIAATVHDVDHPGRTNSFLCNAGSELAVLYNDTAVLESHHTALAFQLTVKDAKCNIFKNIDRNHYRTLRQAIIDMVLATEMTKHFEHVNKFVNSINKPLAAEIEGGDCECGPVGKSFPENQILIKRMMIKCADVANPCRPLDLCIEWAGRISEEYFAQTDEEKRQGLPVVMPVFDRNTCSIPKSQISFIDYFITDMFDAWDAFAHLPALMQHLADNYKHWKTLDDLKCKSLRLPSDS</sequence>
<name>A0A8C2VS73_CHILA</name>
<comment type="cofactor">
    <cofactor evidence="9">
        <name>a divalent metal cation</name>
        <dbReference type="ChEBI" id="CHEBI:60240"/>
    </cofactor>
    <text evidence="9">Binds 2 divalent metal cations per subunit. Site 1 may preferentially bind zinc ions, while site 2 has a preference for magnesium and/or manganese ions.</text>
</comment>
<dbReference type="Proteomes" id="UP000694398">
    <property type="component" value="Unassembled WGS sequence"/>
</dbReference>
<evidence type="ECO:0000256" key="7">
    <source>
        <dbReference type="PIRSR" id="PIRSR623088-2"/>
    </source>
</evidence>
<feature type="binding site" evidence="7">
    <location>
        <position position="446"/>
    </location>
    <ligand>
        <name>AMP</name>
        <dbReference type="ChEBI" id="CHEBI:456215"/>
    </ligand>
</feature>
<dbReference type="CDD" id="cd00077">
    <property type="entry name" value="HDc"/>
    <property type="match status" value="1"/>
</dbReference>
<protein>
    <recommendedName>
        <fullName evidence="9">Phosphodiesterase</fullName>
        <ecNumber evidence="9">3.1.4.-</ecNumber>
    </recommendedName>
</protein>
<dbReference type="InterPro" id="IPR023174">
    <property type="entry name" value="PDEase_CS"/>
</dbReference>
<keyword evidence="5" id="KW-0114">cAMP</keyword>
<dbReference type="SMART" id="SM00471">
    <property type="entry name" value="HDc"/>
    <property type="match status" value="1"/>
</dbReference>
<feature type="binding site" evidence="8">
    <location>
        <position position="445"/>
    </location>
    <ligand>
        <name>Zn(2+)</name>
        <dbReference type="ChEBI" id="CHEBI:29105"/>
        <label>1</label>
    </ligand>
</feature>
<evidence type="ECO:0000313" key="12">
    <source>
        <dbReference type="Ensembl" id="ENSCLAP00000016930.1"/>
    </source>
</evidence>
<evidence type="ECO:0000313" key="13">
    <source>
        <dbReference type="Proteomes" id="UP000694398"/>
    </source>
</evidence>
<evidence type="ECO:0000256" key="2">
    <source>
        <dbReference type="ARBA" id="ARBA00006437"/>
    </source>
</evidence>
<dbReference type="GeneTree" id="ENSGT00940000157817"/>
<dbReference type="OMA" id="IDHRGQR"/>
<keyword evidence="3 8" id="KW-0479">Metal-binding</keyword>
<dbReference type="Pfam" id="PF00233">
    <property type="entry name" value="PDEase_I"/>
    <property type="match status" value="1"/>
</dbReference>
<feature type="binding site" evidence="7">
    <location>
        <position position="571"/>
    </location>
    <ligand>
        <name>AMP</name>
        <dbReference type="ChEBI" id="CHEBI:456215"/>
    </ligand>
</feature>
<dbReference type="Ensembl" id="ENSCLAT00000017096.1">
    <property type="protein sequence ID" value="ENSCLAP00000016930.1"/>
    <property type="gene ID" value="ENSCLAG00000011619.1"/>
</dbReference>
<reference evidence="12" key="1">
    <citation type="submission" date="2025-08" db="UniProtKB">
        <authorList>
            <consortium name="Ensembl"/>
        </authorList>
    </citation>
    <scope>IDENTIFICATION</scope>
</reference>
<feature type="binding site" evidence="8">
    <location>
        <position position="446"/>
    </location>
    <ligand>
        <name>Zn(2+)</name>
        <dbReference type="ChEBI" id="CHEBI:29105"/>
        <label>1</label>
    </ligand>
</feature>
<dbReference type="GO" id="GO:0004115">
    <property type="term" value="F:3',5'-cyclic-AMP phosphodiesterase activity"/>
    <property type="evidence" value="ECO:0007669"/>
    <property type="project" value="UniProtKB-ARBA"/>
</dbReference>
<dbReference type="AlphaFoldDB" id="A0A8C2VS73"/>
<proteinExistence type="inferred from homology"/>
<evidence type="ECO:0000259" key="11">
    <source>
        <dbReference type="PROSITE" id="PS51845"/>
    </source>
</evidence>
<evidence type="ECO:0000256" key="10">
    <source>
        <dbReference type="SAM" id="MobiDB-lite"/>
    </source>
</evidence>
<dbReference type="Pfam" id="PF23198">
    <property type="entry name" value="PDE8A_N"/>
    <property type="match status" value="1"/>
</dbReference>
<feature type="region of interest" description="Disordered" evidence="10">
    <location>
        <begin position="185"/>
        <end position="224"/>
    </location>
</feature>
<dbReference type="PROSITE" id="PS00126">
    <property type="entry name" value="PDEASE_I_1"/>
    <property type="match status" value="1"/>
</dbReference>
<dbReference type="PRINTS" id="PR00387">
    <property type="entry name" value="PDIESTERASE1"/>
</dbReference>
<accession>A0A8C2VS73</accession>
<dbReference type="InterPro" id="IPR023088">
    <property type="entry name" value="PDEase"/>
</dbReference>
<dbReference type="PROSITE" id="PS51845">
    <property type="entry name" value="PDEASE_I_2"/>
    <property type="match status" value="1"/>
</dbReference>
<evidence type="ECO:0000256" key="6">
    <source>
        <dbReference type="PIRSR" id="PIRSR623088-1"/>
    </source>
</evidence>
<dbReference type="GO" id="GO:0046872">
    <property type="term" value="F:metal ion binding"/>
    <property type="evidence" value="ECO:0007669"/>
    <property type="project" value="UniProtKB-KW"/>
</dbReference>
<evidence type="ECO:0000256" key="1">
    <source>
        <dbReference type="ARBA" id="ARBA00004703"/>
    </source>
</evidence>
<dbReference type="Gene3D" id="1.10.1300.10">
    <property type="entry name" value="3'5'-cyclic nucleotide phosphodiesterase, catalytic domain"/>
    <property type="match status" value="1"/>
</dbReference>
<dbReference type="PANTHER" id="PTHR11347">
    <property type="entry name" value="CYCLIC NUCLEOTIDE PHOSPHODIESTERASE"/>
    <property type="match status" value="1"/>
</dbReference>
<dbReference type="GO" id="GO:0007165">
    <property type="term" value="P:signal transduction"/>
    <property type="evidence" value="ECO:0007669"/>
    <property type="project" value="InterPro"/>
</dbReference>
<evidence type="ECO:0000256" key="4">
    <source>
        <dbReference type="ARBA" id="ARBA00022801"/>
    </source>
</evidence>
<dbReference type="InterPro" id="IPR002073">
    <property type="entry name" value="PDEase_catalytic_dom"/>
</dbReference>
<comment type="similarity">
    <text evidence="2">Belongs to the cyclic nucleotide phosphodiesterase family. PDE8 subfamily.</text>
</comment>
<dbReference type="EC" id="3.1.4.-" evidence="9"/>
<feature type="domain" description="PDEase" evidence="11">
    <location>
        <begin position="329"/>
        <end position="665"/>
    </location>
</feature>